<feature type="non-terminal residue" evidence="1">
    <location>
        <position position="1"/>
    </location>
</feature>
<comment type="caution">
    <text evidence="1">The sequence shown here is derived from an EMBL/GenBank/DDBJ whole genome shotgun (WGS) entry which is preliminary data.</text>
</comment>
<organism evidence="1">
    <name type="scientific">marine sediment metagenome</name>
    <dbReference type="NCBI Taxonomy" id="412755"/>
    <lineage>
        <taxon>unclassified sequences</taxon>
        <taxon>metagenomes</taxon>
        <taxon>ecological metagenomes</taxon>
    </lineage>
</organism>
<dbReference type="Gene3D" id="3.20.70.20">
    <property type="match status" value="1"/>
</dbReference>
<dbReference type="GO" id="GO:0004748">
    <property type="term" value="F:ribonucleoside-diphosphate reductase activity, thioredoxin disulfide as acceptor"/>
    <property type="evidence" value="ECO:0007669"/>
    <property type="project" value="TreeGrafter"/>
</dbReference>
<name>X1L279_9ZZZZ</name>
<dbReference type="AlphaFoldDB" id="X1L279"/>
<gene>
    <name evidence="1" type="ORF">S06H3_20301</name>
</gene>
<accession>X1L279</accession>
<dbReference type="PANTHER" id="PTHR21075:SF0">
    <property type="entry name" value="ANAEROBIC RIBONUCLEOSIDE-TRIPHOSPHATE REDUCTASE"/>
    <property type="match status" value="1"/>
</dbReference>
<dbReference type="GO" id="GO:0008998">
    <property type="term" value="F:ribonucleoside-triphosphate reductase (thioredoxin) activity"/>
    <property type="evidence" value="ECO:0007669"/>
    <property type="project" value="InterPro"/>
</dbReference>
<dbReference type="PANTHER" id="PTHR21075">
    <property type="entry name" value="ANAEROBIC RIBONUCLEOSIDE-TRIPHOSPHATE REDUCTASE"/>
    <property type="match status" value="1"/>
</dbReference>
<protein>
    <submittedName>
        <fullName evidence="1">Uncharacterized protein</fullName>
    </submittedName>
</protein>
<dbReference type="GO" id="GO:0009265">
    <property type="term" value="P:2'-deoxyribonucleotide biosynthetic process"/>
    <property type="evidence" value="ECO:0007669"/>
    <property type="project" value="TreeGrafter"/>
</dbReference>
<reference evidence="1" key="1">
    <citation type="journal article" date="2014" name="Front. Microbiol.">
        <title>High frequency of phylogenetically diverse reductive dehalogenase-homologous genes in deep subseafloor sedimentary metagenomes.</title>
        <authorList>
            <person name="Kawai M."/>
            <person name="Futagami T."/>
            <person name="Toyoda A."/>
            <person name="Takaki Y."/>
            <person name="Nishi S."/>
            <person name="Hori S."/>
            <person name="Arai W."/>
            <person name="Tsubouchi T."/>
            <person name="Morono Y."/>
            <person name="Uchiyama I."/>
            <person name="Ito T."/>
            <person name="Fujiyama A."/>
            <person name="Inagaki F."/>
            <person name="Takami H."/>
        </authorList>
    </citation>
    <scope>NUCLEOTIDE SEQUENCE</scope>
    <source>
        <strain evidence="1">Expedition CK06-06</strain>
    </source>
</reference>
<evidence type="ECO:0000313" key="1">
    <source>
        <dbReference type="EMBL" id="GAI13068.1"/>
    </source>
</evidence>
<dbReference type="Pfam" id="PF13597">
    <property type="entry name" value="NRDD"/>
    <property type="match status" value="1"/>
</dbReference>
<dbReference type="SUPFAM" id="SSF51998">
    <property type="entry name" value="PFL-like glycyl radical enzymes"/>
    <property type="match status" value="1"/>
</dbReference>
<dbReference type="EMBL" id="BARV01010499">
    <property type="protein sequence ID" value="GAI13068.1"/>
    <property type="molecule type" value="Genomic_DNA"/>
</dbReference>
<dbReference type="InterPro" id="IPR012833">
    <property type="entry name" value="NrdD"/>
</dbReference>
<sequence>FALEIMDFMREKLVKYQEETGNLYNLEATPAEATAYRLALKDKENYPDIIAAGTKETPYYTNSTMLPVNYTDDIYCF</sequence>
<proteinExistence type="predicted"/>
<dbReference type="GO" id="GO:0031250">
    <property type="term" value="C:anaerobic ribonucleoside-triphosphate reductase complex"/>
    <property type="evidence" value="ECO:0007669"/>
    <property type="project" value="TreeGrafter"/>
</dbReference>
<dbReference type="GO" id="GO:0006260">
    <property type="term" value="P:DNA replication"/>
    <property type="evidence" value="ECO:0007669"/>
    <property type="project" value="InterPro"/>
</dbReference>